<dbReference type="Proteomes" id="UP000625210">
    <property type="component" value="Unassembled WGS sequence"/>
</dbReference>
<dbReference type="InterPro" id="IPR025824">
    <property type="entry name" value="OB-fold_nuc-bd_dom"/>
</dbReference>
<dbReference type="Pfam" id="PF13742">
    <property type="entry name" value="tRNA_anti_2"/>
    <property type="match status" value="1"/>
</dbReference>
<evidence type="ECO:0000256" key="5">
    <source>
        <dbReference type="HAMAP-Rule" id="MF_00378"/>
    </source>
</evidence>
<evidence type="ECO:0000313" key="11">
    <source>
        <dbReference type="Proteomes" id="UP000625210"/>
    </source>
</evidence>
<comment type="subcellular location">
    <subcellularLocation>
        <location evidence="5 6">Cytoplasm</location>
    </subcellularLocation>
</comment>
<dbReference type="GO" id="GO:0008855">
    <property type="term" value="F:exodeoxyribonuclease VII activity"/>
    <property type="evidence" value="ECO:0007669"/>
    <property type="project" value="UniProtKB-UniRule"/>
</dbReference>
<evidence type="ECO:0000256" key="2">
    <source>
        <dbReference type="ARBA" id="ARBA00022722"/>
    </source>
</evidence>
<dbReference type="HAMAP" id="MF_00378">
    <property type="entry name" value="Exonuc_7_L"/>
    <property type="match status" value="1"/>
</dbReference>
<dbReference type="AlphaFoldDB" id="A0A8J2VGX2"/>
<dbReference type="GO" id="GO:0006308">
    <property type="term" value="P:DNA catabolic process"/>
    <property type="evidence" value="ECO:0007669"/>
    <property type="project" value="UniProtKB-UniRule"/>
</dbReference>
<accession>A0A8J2VGX2</accession>
<comment type="similarity">
    <text evidence="5 6">Belongs to the XseA family.</text>
</comment>
<dbReference type="GO" id="GO:0005737">
    <property type="term" value="C:cytoplasm"/>
    <property type="evidence" value="ECO:0007669"/>
    <property type="project" value="UniProtKB-SubCell"/>
</dbReference>
<keyword evidence="3 5" id="KW-0378">Hydrolase</keyword>
<reference evidence="10" key="2">
    <citation type="submission" date="2020-09" db="EMBL/GenBank/DDBJ databases">
        <authorList>
            <person name="Sun Q."/>
            <person name="Zhou Y."/>
        </authorList>
    </citation>
    <scope>NUCLEOTIDE SEQUENCE</scope>
    <source>
        <strain evidence="10">CGMCC 1.15179</strain>
    </source>
</reference>
<evidence type="ECO:0000256" key="4">
    <source>
        <dbReference type="ARBA" id="ARBA00022839"/>
    </source>
</evidence>
<evidence type="ECO:0000259" key="8">
    <source>
        <dbReference type="Pfam" id="PF02601"/>
    </source>
</evidence>
<keyword evidence="2 5" id="KW-0540">Nuclease</keyword>
<evidence type="ECO:0000256" key="1">
    <source>
        <dbReference type="ARBA" id="ARBA00022490"/>
    </source>
</evidence>
<dbReference type="InterPro" id="IPR003753">
    <property type="entry name" value="Exonuc_VII_L"/>
</dbReference>
<organism evidence="10 11">
    <name type="scientific">Marinithermofilum abyssi</name>
    <dbReference type="NCBI Taxonomy" id="1571185"/>
    <lineage>
        <taxon>Bacteria</taxon>
        <taxon>Bacillati</taxon>
        <taxon>Bacillota</taxon>
        <taxon>Bacilli</taxon>
        <taxon>Bacillales</taxon>
        <taxon>Thermoactinomycetaceae</taxon>
        <taxon>Marinithermofilum</taxon>
    </lineage>
</organism>
<keyword evidence="7" id="KW-0175">Coiled coil</keyword>
<gene>
    <name evidence="5 10" type="primary">xseA</name>
    <name evidence="10" type="ORF">GCM10011571_09630</name>
</gene>
<evidence type="ECO:0000256" key="3">
    <source>
        <dbReference type="ARBA" id="ARBA00022801"/>
    </source>
</evidence>
<dbReference type="Pfam" id="PF02601">
    <property type="entry name" value="Exonuc_VII_L"/>
    <property type="match status" value="1"/>
</dbReference>
<feature type="coiled-coil region" evidence="7">
    <location>
        <begin position="268"/>
        <end position="333"/>
    </location>
</feature>
<dbReference type="GO" id="GO:0009318">
    <property type="term" value="C:exodeoxyribonuclease VII complex"/>
    <property type="evidence" value="ECO:0007669"/>
    <property type="project" value="UniProtKB-UniRule"/>
</dbReference>
<reference evidence="10" key="1">
    <citation type="journal article" date="2014" name="Int. J. Syst. Evol. Microbiol.">
        <title>Complete genome sequence of Corynebacterium casei LMG S-19264T (=DSM 44701T), isolated from a smear-ripened cheese.</title>
        <authorList>
            <consortium name="US DOE Joint Genome Institute (JGI-PGF)"/>
            <person name="Walter F."/>
            <person name="Albersmeier A."/>
            <person name="Kalinowski J."/>
            <person name="Ruckert C."/>
        </authorList>
    </citation>
    <scope>NUCLEOTIDE SEQUENCE</scope>
    <source>
        <strain evidence="10">CGMCC 1.15179</strain>
    </source>
</reference>
<dbReference type="PANTHER" id="PTHR30008">
    <property type="entry name" value="EXODEOXYRIBONUCLEASE 7 LARGE SUBUNIT"/>
    <property type="match status" value="1"/>
</dbReference>
<protein>
    <recommendedName>
        <fullName evidence="5">Exodeoxyribonuclease 7 large subunit</fullName>
        <ecNumber evidence="5">3.1.11.6</ecNumber>
    </recommendedName>
    <alternativeName>
        <fullName evidence="5">Exodeoxyribonuclease VII large subunit</fullName>
        <shortName evidence="5">Exonuclease VII large subunit</shortName>
    </alternativeName>
</protein>
<keyword evidence="11" id="KW-1185">Reference proteome</keyword>
<dbReference type="EC" id="3.1.11.6" evidence="5"/>
<comment type="catalytic activity">
    <reaction evidence="5 6">
        <text>Exonucleolytic cleavage in either 5'- to 3'- or 3'- to 5'-direction to yield nucleoside 5'-phosphates.</text>
        <dbReference type="EC" id="3.1.11.6"/>
    </reaction>
</comment>
<evidence type="ECO:0000313" key="10">
    <source>
        <dbReference type="EMBL" id="GGE10398.1"/>
    </source>
</evidence>
<comment type="caution">
    <text evidence="10">The sequence shown here is derived from an EMBL/GenBank/DDBJ whole genome shotgun (WGS) entry which is preliminary data.</text>
</comment>
<name>A0A8J2VGX2_9BACL</name>
<proteinExistence type="inferred from homology"/>
<dbReference type="NCBIfam" id="TIGR00237">
    <property type="entry name" value="xseA"/>
    <property type="match status" value="1"/>
</dbReference>
<feature type="domain" description="OB-fold nucleic acid binding" evidence="9">
    <location>
        <begin position="10"/>
        <end position="105"/>
    </location>
</feature>
<sequence>MSQGREQEIWSITDLVAYLSGVIDQDEGLNTVWVQGEISNFRHHARGHMYFTLKDEHSRMRAVMFAGNNRRLKFLPKDGDDVLVRGRVGVYERDGQVQLYVTQMQPNGIGGLYVAFQQLKERLDEEGLFSPVHKKALPFFPQRVGIITSSSGAAVRDIITTIRRRSPMVDILLHPVPVQGEEAPVAIADALYRMNRQQVDVIIVGRGGGSLEELWAFNEEVVARSIFDSSIPVVSAVGHETDTTISDFVADVRAATPTAAAELVAPRMDELYERLNALRTRLNRAVKLQVDRTRETLRRLRERPVLRKPYVRLEQEEQRLDQLQQQLQQALRIQLVPYRSRLDRSRYRLQSQCPSKKAAALKEQLVQLRKNCQGGMFQTLKEYQTRWLRALDRLEALNPLQVMRRGYSLVYRYHERRLVTSVNQVQPGDLLRIRLKDGQFKCQVWGKEEGRYERNRSE</sequence>
<comment type="function">
    <text evidence="5">Bidirectionally degrades single-stranded DNA into large acid-insoluble oligonucleotides, which are then degraded further into small acid-soluble oligonucleotides.</text>
</comment>
<evidence type="ECO:0000259" key="9">
    <source>
        <dbReference type="Pfam" id="PF13742"/>
    </source>
</evidence>
<evidence type="ECO:0000256" key="7">
    <source>
        <dbReference type="SAM" id="Coils"/>
    </source>
</evidence>
<keyword evidence="4 5" id="KW-0269">Exonuclease</keyword>
<dbReference type="PANTHER" id="PTHR30008:SF0">
    <property type="entry name" value="EXODEOXYRIBONUCLEASE 7 LARGE SUBUNIT"/>
    <property type="match status" value="1"/>
</dbReference>
<dbReference type="CDD" id="cd04489">
    <property type="entry name" value="ExoVII_LU_OBF"/>
    <property type="match status" value="1"/>
</dbReference>
<keyword evidence="1 5" id="KW-0963">Cytoplasm</keyword>
<dbReference type="RefSeq" id="WP_188646775.1">
    <property type="nucleotide sequence ID" value="NZ_BMHQ01000003.1"/>
</dbReference>
<dbReference type="EMBL" id="BMHQ01000003">
    <property type="protein sequence ID" value="GGE10398.1"/>
    <property type="molecule type" value="Genomic_DNA"/>
</dbReference>
<feature type="domain" description="Exonuclease VII large subunit C-terminal" evidence="8">
    <location>
        <begin position="128"/>
        <end position="443"/>
    </location>
</feature>
<comment type="subunit">
    <text evidence="5">Heterooligomer composed of large and small subunits.</text>
</comment>
<dbReference type="InterPro" id="IPR020579">
    <property type="entry name" value="Exonuc_VII_lsu_C"/>
</dbReference>
<evidence type="ECO:0000256" key="6">
    <source>
        <dbReference type="RuleBase" id="RU004355"/>
    </source>
</evidence>
<dbReference type="GO" id="GO:0003676">
    <property type="term" value="F:nucleic acid binding"/>
    <property type="evidence" value="ECO:0007669"/>
    <property type="project" value="InterPro"/>
</dbReference>